<keyword evidence="2" id="KW-1185">Reference proteome</keyword>
<reference evidence="2" key="1">
    <citation type="journal article" date="2024" name="Proc. Natl. Acad. Sci. U.S.A.">
        <title>Extraordinary preservation of gene collinearity over three hundred million years revealed in homosporous lycophytes.</title>
        <authorList>
            <person name="Li C."/>
            <person name="Wickell D."/>
            <person name="Kuo L.Y."/>
            <person name="Chen X."/>
            <person name="Nie B."/>
            <person name="Liao X."/>
            <person name="Peng D."/>
            <person name="Ji J."/>
            <person name="Jenkins J."/>
            <person name="Williams M."/>
            <person name="Shu S."/>
            <person name="Plott C."/>
            <person name="Barry K."/>
            <person name="Rajasekar S."/>
            <person name="Grimwood J."/>
            <person name="Han X."/>
            <person name="Sun S."/>
            <person name="Hou Z."/>
            <person name="He W."/>
            <person name="Dai G."/>
            <person name="Sun C."/>
            <person name="Schmutz J."/>
            <person name="Leebens-Mack J.H."/>
            <person name="Li F.W."/>
            <person name="Wang L."/>
        </authorList>
    </citation>
    <scope>NUCLEOTIDE SEQUENCE [LARGE SCALE GENOMIC DNA]</scope>
    <source>
        <strain evidence="2">cv. PW_Plant_1</strain>
    </source>
</reference>
<comment type="caution">
    <text evidence="1">The sequence shown here is derived from an EMBL/GenBank/DDBJ whole genome shotgun (WGS) entry which is preliminary data.</text>
</comment>
<gene>
    <name evidence="1" type="ORF">O6H91_09G068500</name>
</gene>
<protein>
    <submittedName>
        <fullName evidence="1">Uncharacterized protein</fullName>
    </submittedName>
</protein>
<proteinExistence type="predicted"/>
<organism evidence="1 2">
    <name type="scientific">Diphasiastrum complanatum</name>
    <name type="common">Issler's clubmoss</name>
    <name type="synonym">Lycopodium complanatum</name>
    <dbReference type="NCBI Taxonomy" id="34168"/>
    <lineage>
        <taxon>Eukaryota</taxon>
        <taxon>Viridiplantae</taxon>
        <taxon>Streptophyta</taxon>
        <taxon>Embryophyta</taxon>
        <taxon>Tracheophyta</taxon>
        <taxon>Lycopodiopsida</taxon>
        <taxon>Lycopodiales</taxon>
        <taxon>Lycopodiaceae</taxon>
        <taxon>Lycopodioideae</taxon>
        <taxon>Diphasiastrum</taxon>
    </lineage>
</organism>
<dbReference type="Proteomes" id="UP001162992">
    <property type="component" value="Chromosome 9"/>
</dbReference>
<accession>A0ACC2CQA7</accession>
<sequence length="624" mass="69954">MWNDKYFLSSGQLPIGQRISKSAPCSPLKPLIQKRASSRPDSFHVIHKVPVGDSPYVKAKHVQLVDKDPERAIALFWAAINAGDRVDSALKDMAIVMKQQNRPEEAIEAIKSLRDRCSDQAQESLDNVLLDLYKRCGRLDDQIALLKYKLNLIHQGMAFNGKRTKTARSQGKKFQVSIEQEATRLLGNLGWAYMQQANYVAAEAVYRKALSIEPDNNKVCNLGICLMKQGRLPEAKVILQSVTPACSDSRWGTDSHLKSYERAQQMLLEMENSTFDAPPPAVDTLQINSSLAWPSLSGLPVQIPLEQQFNGDDAMLPSISLKSSILDQSIFSSYVEAWDDEEGEDGSVDENYNTNYIQETVPQDKQQRVQWHADLLKQKLEKVRKEKWEDQNHIPHTVRHPLSQHQNSHMLNVEAPPFTLHATGKSSFQSKTDAAVFSHSSKVIGLRDDQERLPLAFDRTNNHTVKAGNGSPLALSELSTGNSKIGMNMFSKPLPTKAEQWRSGILQENKPSSRRTLSFDSSQSKLPIKAVSGTKFIGNLSHIDVLEDIVEEMTKSLEELGFVETSNANMTLPYTNQVRKTAVSEYLQNDALLSSHKSTADLDMNCRRRLQVFMDMTLPASPQV</sequence>
<dbReference type="EMBL" id="CM055100">
    <property type="protein sequence ID" value="KAJ7544189.1"/>
    <property type="molecule type" value="Genomic_DNA"/>
</dbReference>
<evidence type="ECO:0000313" key="2">
    <source>
        <dbReference type="Proteomes" id="UP001162992"/>
    </source>
</evidence>
<name>A0ACC2CQA7_DIPCM</name>
<evidence type="ECO:0000313" key="1">
    <source>
        <dbReference type="EMBL" id="KAJ7544189.1"/>
    </source>
</evidence>